<organism evidence="2 3">
    <name type="scientific">Nocardia pseudobrasiliensis</name>
    <dbReference type="NCBI Taxonomy" id="45979"/>
    <lineage>
        <taxon>Bacteria</taxon>
        <taxon>Bacillati</taxon>
        <taxon>Actinomycetota</taxon>
        <taxon>Actinomycetes</taxon>
        <taxon>Mycobacteriales</taxon>
        <taxon>Nocardiaceae</taxon>
        <taxon>Nocardia</taxon>
    </lineage>
</organism>
<evidence type="ECO:0000313" key="2">
    <source>
        <dbReference type="EMBL" id="RDI65091.1"/>
    </source>
</evidence>
<dbReference type="AlphaFoldDB" id="A0A370I4M3"/>
<reference evidence="2 3" key="1">
    <citation type="submission" date="2018-07" db="EMBL/GenBank/DDBJ databases">
        <title>Genomic Encyclopedia of Type Strains, Phase IV (KMG-IV): sequencing the most valuable type-strain genomes for metagenomic binning, comparative biology and taxonomic classification.</title>
        <authorList>
            <person name="Goeker M."/>
        </authorList>
    </citation>
    <scope>NUCLEOTIDE SEQUENCE [LARGE SCALE GENOMIC DNA]</scope>
    <source>
        <strain evidence="2 3">DSM 44290</strain>
    </source>
</reference>
<dbReference type="Pfam" id="PF01243">
    <property type="entry name" value="PNPOx_N"/>
    <property type="match status" value="1"/>
</dbReference>
<gene>
    <name evidence="2" type="ORF">DFR76_107469</name>
</gene>
<dbReference type="Gene3D" id="2.30.110.10">
    <property type="entry name" value="Electron Transport, Fmn-binding Protein, Chain A"/>
    <property type="match status" value="1"/>
</dbReference>
<protein>
    <submittedName>
        <fullName evidence="2">Pyridoxamine 5'-phosphate oxidase</fullName>
    </submittedName>
</protein>
<proteinExistence type="predicted"/>
<evidence type="ECO:0000313" key="3">
    <source>
        <dbReference type="Proteomes" id="UP000254869"/>
    </source>
</evidence>
<dbReference type="Proteomes" id="UP000254869">
    <property type="component" value="Unassembled WGS sequence"/>
</dbReference>
<dbReference type="RefSeq" id="WP_082875898.1">
    <property type="nucleotide sequence ID" value="NZ_QQBC01000007.1"/>
</dbReference>
<keyword evidence="3" id="KW-1185">Reference proteome</keyword>
<feature type="domain" description="Pyridoxamine 5'-phosphate oxidase N-terminal" evidence="1">
    <location>
        <begin position="5"/>
        <end position="64"/>
    </location>
</feature>
<dbReference type="STRING" id="1210086.GCA_001613105_03207"/>
<sequence>MATFDDDMRLIVTSAKLAFVATIGPDGAPNVSPKGSVRIYDDGRLIFMDIDSPGTVANLAADSRRRGPTRRAVAADLHFRIVSRPAAARRGRARGGRD</sequence>
<dbReference type="InterPro" id="IPR011576">
    <property type="entry name" value="Pyridox_Oxase_N"/>
</dbReference>
<name>A0A370I4M3_9NOCA</name>
<dbReference type="SUPFAM" id="SSF50475">
    <property type="entry name" value="FMN-binding split barrel"/>
    <property type="match status" value="1"/>
</dbReference>
<dbReference type="InterPro" id="IPR012349">
    <property type="entry name" value="Split_barrel_FMN-bd"/>
</dbReference>
<accession>A0A370I4M3</accession>
<dbReference type="EMBL" id="QQBC01000007">
    <property type="protein sequence ID" value="RDI65091.1"/>
    <property type="molecule type" value="Genomic_DNA"/>
</dbReference>
<comment type="caution">
    <text evidence="2">The sequence shown here is derived from an EMBL/GenBank/DDBJ whole genome shotgun (WGS) entry which is preliminary data.</text>
</comment>
<evidence type="ECO:0000259" key="1">
    <source>
        <dbReference type="Pfam" id="PF01243"/>
    </source>
</evidence>